<reference evidence="1 2" key="1">
    <citation type="submission" date="2014-11" db="EMBL/GenBank/DDBJ databases">
        <title>Genome sequencing of Pantoea rodasii ND03.</title>
        <authorList>
            <person name="Muhamad Yunos N.Y."/>
            <person name="Chan K.-G."/>
        </authorList>
    </citation>
    <scope>NUCLEOTIDE SEQUENCE [LARGE SCALE GENOMIC DNA]</scope>
    <source>
        <strain evidence="1 2">ND03</strain>
    </source>
</reference>
<dbReference type="EMBL" id="JTJJ01000102">
    <property type="protein sequence ID" value="KHJ65886.1"/>
    <property type="molecule type" value="Genomic_DNA"/>
</dbReference>
<dbReference type="Proteomes" id="UP000030853">
    <property type="component" value="Unassembled WGS sequence"/>
</dbReference>
<proteinExistence type="predicted"/>
<accession>A0A0B1R2I2</accession>
<evidence type="ECO:0000313" key="1">
    <source>
        <dbReference type="EMBL" id="KHJ65886.1"/>
    </source>
</evidence>
<evidence type="ECO:0000313" key="2">
    <source>
        <dbReference type="Proteomes" id="UP000030853"/>
    </source>
</evidence>
<protein>
    <submittedName>
        <fullName evidence="1">Uncharacterized protein</fullName>
    </submittedName>
</protein>
<gene>
    <name evidence="1" type="ORF">QU24_22195</name>
</gene>
<comment type="caution">
    <text evidence="1">The sequence shown here is derived from an EMBL/GenBank/DDBJ whole genome shotgun (WGS) entry which is preliminary data.</text>
</comment>
<sequence>MTITDITEGMNSSHEGYADQVADSVSFSLGRPLTDEEYTQIYSITERAISDAVKQLESTEPEEDKAITLEQFGDLADYLYRCGIFSGPGGIQGHEFQILTVIDEPTDEPEGRKIYLRDGYPFAVYDFDTGYTVLHA</sequence>
<organism evidence="1 2">
    <name type="scientific">Pantoea rodasii</name>
    <dbReference type="NCBI Taxonomy" id="1076549"/>
    <lineage>
        <taxon>Bacteria</taxon>
        <taxon>Pseudomonadati</taxon>
        <taxon>Pseudomonadota</taxon>
        <taxon>Gammaproteobacteria</taxon>
        <taxon>Enterobacterales</taxon>
        <taxon>Erwiniaceae</taxon>
        <taxon>Pantoea</taxon>
    </lineage>
</organism>
<dbReference type="AlphaFoldDB" id="A0A0B1R2I2"/>
<name>A0A0B1R2I2_9GAMM</name>